<dbReference type="EMBL" id="LR899011">
    <property type="protein sequence ID" value="CAD7086252.1"/>
    <property type="molecule type" value="Genomic_DNA"/>
</dbReference>
<keyword evidence="4" id="KW-1185">Reference proteome</keyword>
<organism evidence="3 4">
    <name type="scientific">Hermetia illucens</name>
    <name type="common">Black soldier fly</name>
    <dbReference type="NCBI Taxonomy" id="343691"/>
    <lineage>
        <taxon>Eukaryota</taxon>
        <taxon>Metazoa</taxon>
        <taxon>Ecdysozoa</taxon>
        <taxon>Arthropoda</taxon>
        <taxon>Hexapoda</taxon>
        <taxon>Insecta</taxon>
        <taxon>Pterygota</taxon>
        <taxon>Neoptera</taxon>
        <taxon>Endopterygota</taxon>
        <taxon>Diptera</taxon>
        <taxon>Brachycera</taxon>
        <taxon>Stratiomyomorpha</taxon>
        <taxon>Stratiomyidae</taxon>
        <taxon>Hermetiinae</taxon>
        <taxon>Hermetia</taxon>
    </lineage>
</organism>
<dbReference type="AlphaFoldDB" id="A0A7R8YUX1"/>
<evidence type="ECO:0000313" key="3">
    <source>
        <dbReference type="EMBL" id="CAD7086252.1"/>
    </source>
</evidence>
<dbReference type="Pfam" id="PF23352">
    <property type="entry name" value="IFT52_central"/>
    <property type="match status" value="1"/>
</dbReference>
<evidence type="ECO:0000259" key="2">
    <source>
        <dbReference type="Pfam" id="PF23355"/>
    </source>
</evidence>
<dbReference type="GO" id="GO:0030992">
    <property type="term" value="C:intraciliary transport particle B"/>
    <property type="evidence" value="ECO:0007669"/>
    <property type="project" value="TreeGrafter"/>
</dbReference>
<dbReference type="InterPro" id="IPR039975">
    <property type="entry name" value="IFT52"/>
</dbReference>
<name>A0A7R8YUX1_HERIL</name>
<dbReference type="CDD" id="cd23683">
    <property type="entry name" value="IFT52_CTD"/>
    <property type="match status" value="1"/>
</dbReference>
<dbReference type="GO" id="GO:0005929">
    <property type="term" value="C:cilium"/>
    <property type="evidence" value="ECO:0007669"/>
    <property type="project" value="TreeGrafter"/>
</dbReference>
<proteinExistence type="predicted"/>
<evidence type="ECO:0000259" key="1">
    <source>
        <dbReference type="Pfam" id="PF23352"/>
    </source>
</evidence>
<dbReference type="PANTHER" id="PTHR12969:SF7">
    <property type="entry name" value="INTRAFLAGELLAR TRANSPORT PROTEIN 52 HOMOLOG"/>
    <property type="match status" value="1"/>
</dbReference>
<feature type="domain" description="IFT52 GIFT" evidence="2">
    <location>
        <begin position="9"/>
        <end position="250"/>
    </location>
</feature>
<dbReference type="OrthoDB" id="10259368at2759"/>
<dbReference type="Proteomes" id="UP000594454">
    <property type="component" value="Chromosome 3"/>
</dbReference>
<dbReference type="Pfam" id="PF23355">
    <property type="entry name" value="IFT52_GIFT"/>
    <property type="match status" value="1"/>
</dbReference>
<feature type="domain" description="IFT52 central" evidence="1">
    <location>
        <begin position="268"/>
        <end position="350"/>
    </location>
</feature>
<dbReference type="PANTHER" id="PTHR12969">
    <property type="entry name" value="NGD5/OSM-6/IFT52"/>
    <property type="match status" value="1"/>
</dbReference>
<dbReference type="InterPro" id="IPR055460">
    <property type="entry name" value="IFT52_central"/>
</dbReference>
<dbReference type="GO" id="GO:0042073">
    <property type="term" value="P:intraciliary transport"/>
    <property type="evidence" value="ECO:0007669"/>
    <property type="project" value="TreeGrafter"/>
</dbReference>
<dbReference type="SUPFAM" id="SSF52317">
    <property type="entry name" value="Class I glutamine amidotransferase-like"/>
    <property type="match status" value="1"/>
</dbReference>
<evidence type="ECO:0000313" key="4">
    <source>
        <dbReference type="Proteomes" id="UP000594454"/>
    </source>
</evidence>
<reference evidence="3 4" key="1">
    <citation type="submission" date="2020-11" db="EMBL/GenBank/DDBJ databases">
        <authorList>
            <person name="Wallbank WR R."/>
            <person name="Pardo Diaz C."/>
            <person name="Kozak K."/>
            <person name="Martin S."/>
            <person name="Jiggins C."/>
            <person name="Moest M."/>
            <person name="Warren A I."/>
            <person name="Generalovic N T."/>
            <person name="Byers J.R.P. K."/>
            <person name="Montejo-Kovacevich G."/>
            <person name="Yen C E."/>
        </authorList>
    </citation>
    <scope>NUCLEOTIDE SEQUENCE [LARGE SCALE GENOMIC DNA]</scope>
</reference>
<sequence length="435" mass="49822">MKTSAIKGTISFDISKNEMFLLIDNYKTLHRKLKANWKVEQNDAELTKEKLSNVNIFIIPGPQDKFTEDEFKVLKDFIENGGKLIVMLGEGGENDFNTNINFFLEEYGMSINSDTVVRPHYYKNFHPKECVIGGGIVCESMCRHLLSLNIEKIDYNFTDEKFKIHFQYPYGATLNVVDPANILMTTGPVVYPFNRPLVGYYCNDKGGKILAIGSGHMFQDKYLSDKTNETILDYLINLLGGEDIKFSHLDFNDIEINDNKIISDINFIAEQPKPCLIETTAFDVPADFKKLFNTKLHSLNNDLLREVIDTYQKLNVQYEPLKIIKPQFEIPLPPLQLAVFPPVFSDLPPPNLELFDLDEAFSSSRTQIIQLSNKCIAASEDKERKKAVNEKDLEYYIRECGRIAGVYPEGQEMVAREILYTIGVKIAQYKKLDRD</sequence>
<dbReference type="Gene3D" id="6.10.250.2800">
    <property type="match status" value="1"/>
</dbReference>
<dbReference type="OMA" id="NWNVEQN"/>
<protein>
    <recommendedName>
        <fullName evidence="5">Intraflagellar transport 52-like protein</fullName>
    </recommendedName>
</protein>
<dbReference type="GO" id="GO:0060271">
    <property type="term" value="P:cilium assembly"/>
    <property type="evidence" value="ECO:0007669"/>
    <property type="project" value="TreeGrafter"/>
</dbReference>
<dbReference type="InterPro" id="IPR055458">
    <property type="entry name" value="IFT52_GIFT"/>
</dbReference>
<dbReference type="InterPro" id="IPR029062">
    <property type="entry name" value="Class_I_gatase-like"/>
</dbReference>
<evidence type="ECO:0008006" key="5">
    <source>
        <dbReference type="Google" id="ProtNLM"/>
    </source>
</evidence>
<dbReference type="GO" id="GO:0005814">
    <property type="term" value="C:centriole"/>
    <property type="evidence" value="ECO:0007669"/>
    <property type="project" value="TreeGrafter"/>
</dbReference>
<gene>
    <name evidence="3" type="ORF">HERILL_LOCUS9040</name>
</gene>
<dbReference type="InParanoid" id="A0A7R8YUX1"/>
<accession>A0A7R8YUX1</accession>
<dbReference type="FunCoup" id="A0A7R8YUX1">
    <property type="interactions" value="698"/>
</dbReference>